<evidence type="ECO:0000313" key="9">
    <source>
        <dbReference type="EMBL" id="RVW18486.1"/>
    </source>
</evidence>
<dbReference type="InterPro" id="IPR036397">
    <property type="entry name" value="RNaseH_sf"/>
</dbReference>
<dbReference type="PROSITE" id="PS50994">
    <property type="entry name" value="INTEGRASE"/>
    <property type="match status" value="1"/>
</dbReference>
<dbReference type="PANTHER" id="PTHR35046:SF9">
    <property type="entry name" value="RNA-DIRECTED DNA POLYMERASE"/>
    <property type="match status" value="1"/>
</dbReference>
<dbReference type="InterPro" id="IPR000477">
    <property type="entry name" value="RT_dom"/>
</dbReference>
<dbReference type="Proteomes" id="UP000288805">
    <property type="component" value="Unassembled WGS sequence"/>
</dbReference>
<dbReference type="GO" id="GO:0003676">
    <property type="term" value="F:nucleic acid binding"/>
    <property type="evidence" value="ECO:0007669"/>
    <property type="project" value="InterPro"/>
</dbReference>
<keyword evidence="6" id="KW-0695">RNA-directed DNA polymerase</keyword>
<feature type="region of interest" description="Disordered" evidence="7">
    <location>
        <begin position="56"/>
        <end position="109"/>
    </location>
</feature>
<accession>A0A438C6E9</accession>
<dbReference type="CDD" id="cd09274">
    <property type="entry name" value="RNase_HI_RT_Ty3"/>
    <property type="match status" value="1"/>
</dbReference>
<evidence type="ECO:0000256" key="7">
    <source>
        <dbReference type="SAM" id="MobiDB-lite"/>
    </source>
</evidence>
<dbReference type="CDD" id="cd01647">
    <property type="entry name" value="RT_LTR"/>
    <property type="match status" value="1"/>
</dbReference>
<keyword evidence="3" id="KW-0540">Nuclease</keyword>
<keyword evidence="2" id="KW-0548">Nucleotidyltransferase</keyword>
<evidence type="ECO:0000256" key="5">
    <source>
        <dbReference type="ARBA" id="ARBA00022801"/>
    </source>
</evidence>
<dbReference type="SUPFAM" id="SSF53098">
    <property type="entry name" value="Ribonuclease H-like"/>
    <property type="match status" value="1"/>
</dbReference>
<dbReference type="Gene3D" id="1.10.340.70">
    <property type="match status" value="1"/>
</dbReference>
<sequence length="691" mass="80216">MEIAMIRANAEEEREATMARFLVGLNRKIANLVELQHYMELEDMVHMAIKIENQLKRRGNSTRKNPNSGSSWRPNFVKKEEKQATAKPKIKQKQEVTSHGNQGKSNSSTIRNRDIKCFKCQGRGYIASQYPNKSVMILRDNGEIESDDKDDTESMPPLEYVDDEEYTIQGELFVARRALSSCTSVASTTMVEKLELSTIKHPQPYKLQWLNNSGENGFTNKYSFVLNQMTITLVPLSPKEVYEDQVRSLMMSFSRRFHMVYLLFEELNIKSILCPMLPFETDQPIEAIPKRQRSYKGRKDGTWRMCVNCRAVNNITVKYRHPIPCLDDMLDELHGACVFSKIDLKSGYHQIRMKEDDEWKIAFKTKYGLYEWKYVKDFSSITSPLTEVIKKNVGFKWGDEQEKAFQLIKEKLTHAHLLVLPDFTKTFEIECDASGTGIGVVLMQGGRPIAYFSEKLSRAVLNHPVYDKKLYALVRALETWQHYLWLKEFVIYTDHESLKHLKGQYKLNRRHALWVEFIGIFPYVIRYKQGKENIVAEALSRMESHGGGLMRHFGVAKTLTVLQKYFYWPHMKRDVERICGRCVTCRQAKSQVQPHGLYTSLPIPSDPWIDILMDFVLGLPRSKRGRDSIFVVVDRFSKMAHFIPCHKTDDASHVVDLFFREIVRLHGMSRTIVSDKDVKFLSYFGRLCGVI</sequence>
<evidence type="ECO:0000256" key="2">
    <source>
        <dbReference type="ARBA" id="ARBA00022695"/>
    </source>
</evidence>
<dbReference type="InterPro" id="IPR012337">
    <property type="entry name" value="RNaseH-like_sf"/>
</dbReference>
<dbReference type="InterPro" id="IPR041373">
    <property type="entry name" value="RT_RNaseH"/>
</dbReference>
<dbReference type="Gene3D" id="3.30.420.10">
    <property type="entry name" value="Ribonuclease H-like superfamily/Ribonuclease H"/>
    <property type="match status" value="1"/>
</dbReference>
<evidence type="ECO:0000256" key="6">
    <source>
        <dbReference type="ARBA" id="ARBA00022918"/>
    </source>
</evidence>
<evidence type="ECO:0000256" key="4">
    <source>
        <dbReference type="ARBA" id="ARBA00022759"/>
    </source>
</evidence>
<feature type="domain" description="Integrase catalytic" evidence="8">
    <location>
        <begin position="603"/>
        <end position="691"/>
    </location>
</feature>
<feature type="compositionally biased region" description="Polar residues" evidence="7">
    <location>
        <begin position="62"/>
        <end position="73"/>
    </location>
</feature>
<dbReference type="Gene3D" id="3.10.20.370">
    <property type="match status" value="1"/>
</dbReference>
<keyword evidence="5" id="KW-0378">Hydrolase</keyword>
<evidence type="ECO:0000259" key="8">
    <source>
        <dbReference type="PROSITE" id="PS50994"/>
    </source>
</evidence>
<organism evidence="9 10">
    <name type="scientific">Vitis vinifera</name>
    <name type="common">Grape</name>
    <dbReference type="NCBI Taxonomy" id="29760"/>
    <lineage>
        <taxon>Eukaryota</taxon>
        <taxon>Viridiplantae</taxon>
        <taxon>Streptophyta</taxon>
        <taxon>Embryophyta</taxon>
        <taxon>Tracheophyta</taxon>
        <taxon>Spermatophyta</taxon>
        <taxon>Magnoliopsida</taxon>
        <taxon>eudicotyledons</taxon>
        <taxon>Gunneridae</taxon>
        <taxon>Pentapetalae</taxon>
        <taxon>rosids</taxon>
        <taxon>Vitales</taxon>
        <taxon>Vitaceae</taxon>
        <taxon>Viteae</taxon>
        <taxon>Vitis</taxon>
    </lineage>
</organism>
<dbReference type="PANTHER" id="PTHR35046">
    <property type="entry name" value="ZINC KNUCKLE (CCHC-TYPE) FAMILY PROTEIN"/>
    <property type="match status" value="1"/>
</dbReference>
<dbReference type="EMBL" id="QGNW01002523">
    <property type="protein sequence ID" value="RVW18486.1"/>
    <property type="molecule type" value="Genomic_DNA"/>
</dbReference>
<keyword evidence="1" id="KW-0808">Transferase</keyword>
<dbReference type="AlphaFoldDB" id="A0A438C6E9"/>
<keyword evidence="4" id="KW-0255">Endonuclease</keyword>
<evidence type="ECO:0000256" key="3">
    <source>
        <dbReference type="ARBA" id="ARBA00022722"/>
    </source>
</evidence>
<dbReference type="Pfam" id="PF17917">
    <property type="entry name" value="RT_RNaseH"/>
    <property type="match status" value="1"/>
</dbReference>
<protein>
    <submittedName>
        <fullName evidence="9">Transposon Ty3-I Gag-Pol polyprotein</fullName>
    </submittedName>
</protein>
<comment type="caution">
    <text evidence="9">The sequence shown here is derived from an EMBL/GenBank/DDBJ whole genome shotgun (WGS) entry which is preliminary data.</text>
</comment>
<dbReference type="GO" id="GO:0003964">
    <property type="term" value="F:RNA-directed DNA polymerase activity"/>
    <property type="evidence" value="ECO:0007669"/>
    <property type="project" value="UniProtKB-KW"/>
</dbReference>
<dbReference type="Gene3D" id="3.10.10.10">
    <property type="entry name" value="HIV Type 1 Reverse Transcriptase, subunit A, domain 1"/>
    <property type="match status" value="1"/>
</dbReference>
<dbReference type="InterPro" id="IPR043128">
    <property type="entry name" value="Rev_trsase/Diguanyl_cyclase"/>
</dbReference>
<proteinExistence type="predicted"/>
<dbReference type="GO" id="GO:0015074">
    <property type="term" value="P:DNA integration"/>
    <property type="evidence" value="ECO:0007669"/>
    <property type="project" value="InterPro"/>
</dbReference>
<evidence type="ECO:0000313" key="10">
    <source>
        <dbReference type="Proteomes" id="UP000288805"/>
    </source>
</evidence>
<dbReference type="InterPro" id="IPR041588">
    <property type="entry name" value="Integrase_H2C2"/>
</dbReference>
<name>A0A438C6E9_VITVI</name>
<dbReference type="InterPro" id="IPR043502">
    <property type="entry name" value="DNA/RNA_pol_sf"/>
</dbReference>
<feature type="compositionally biased region" description="Polar residues" evidence="7">
    <location>
        <begin position="95"/>
        <end position="109"/>
    </location>
</feature>
<gene>
    <name evidence="9" type="primary">TY3B-I_756</name>
    <name evidence="9" type="ORF">CK203_109062</name>
</gene>
<dbReference type="GO" id="GO:0004519">
    <property type="term" value="F:endonuclease activity"/>
    <property type="evidence" value="ECO:0007669"/>
    <property type="project" value="UniProtKB-KW"/>
</dbReference>
<dbReference type="SUPFAM" id="SSF56672">
    <property type="entry name" value="DNA/RNA polymerases"/>
    <property type="match status" value="1"/>
</dbReference>
<dbReference type="Pfam" id="PF17921">
    <property type="entry name" value="Integrase_H2C2"/>
    <property type="match status" value="1"/>
</dbReference>
<dbReference type="Gene3D" id="3.30.70.270">
    <property type="match status" value="1"/>
</dbReference>
<evidence type="ECO:0000256" key="1">
    <source>
        <dbReference type="ARBA" id="ARBA00022679"/>
    </source>
</evidence>
<dbReference type="InterPro" id="IPR001584">
    <property type="entry name" value="Integrase_cat-core"/>
</dbReference>
<dbReference type="Pfam" id="PF00078">
    <property type="entry name" value="RVT_1"/>
    <property type="match status" value="1"/>
</dbReference>
<dbReference type="GO" id="GO:0016787">
    <property type="term" value="F:hydrolase activity"/>
    <property type="evidence" value="ECO:0007669"/>
    <property type="project" value="UniProtKB-KW"/>
</dbReference>
<reference evidence="9 10" key="1">
    <citation type="journal article" date="2018" name="PLoS Genet.">
        <title>Population sequencing reveals clonal diversity and ancestral inbreeding in the grapevine cultivar Chardonnay.</title>
        <authorList>
            <person name="Roach M.J."/>
            <person name="Johnson D.L."/>
            <person name="Bohlmann J."/>
            <person name="van Vuuren H.J."/>
            <person name="Jones S.J."/>
            <person name="Pretorius I.S."/>
            <person name="Schmidt S.A."/>
            <person name="Borneman A.R."/>
        </authorList>
    </citation>
    <scope>NUCLEOTIDE SEQUENCE [LARGE SCALE GENOMIC DNA]</scope>
    <source>
        <strain evidence="10">cv. Chardonnay</strain>
        <tissue evidence="9">Leaf</tissue>
    </source>
</reference>